<dbReference type="PANTHER" id="PTHR30480:SF13">
    <property type="entry name" value="BETA-HEXOSAMINIDASE"/>
    <property type="match status" value="1"/>
</dbReference>
<dbReference type="PRINTS" id="PR00133">
    <property type="entry name" value="GLHYDRLASE3"/>
</dbReference>
<comment type="catalytic activity">
    <reaction evidence="1">
        <text>Hydrolysis of terminal non-reducing N-acetyl-D-hexosamine residues in N-acetyl-beta-D-hexosaminides.</text>
        <dbReference type="EC" id="3.2.1.52"/>
    </reaction>
</comment>
<accession>A0AAW9S2M6</accession>
<name>A0AAW9S2M6_9BACT</name>
<dbReference type="SUPFAM" id="SSF52279">
    <property type="entry name" value="Beta-D-glucan exohydrolase, C-terminal domain"/>
    <property type="match status" value="1"/>
</dbReference>
<evidence type="ECO:0000313" key="7">
    <source>
        <dbReference type="EMBL" id="MEN7549460.1"/>
    </source>
</evidence>
<dbReference type="SUPFAM" id="SSF51445">
    <property type="entry name" value="(Trans)glycosidases"/>
    <property type="match status" value="1"/>
</dbReference>
<dbReference type="AlphaFoldDB" id="A0AAW9S2M6"/>
<dbReference type="InterPro" id="IPR036881">
    <property type="entry name" value="Glyco_hydro_3_C_sf"/>
</dbReference>
<dbReference type="PANTHER" id="PTHR30480">
    <property type="entry name" value="BETA-HEXOSAMINIDASE-RELATED"/>
    <property type="match status" value="1"/>
</dbReference>
<sequence length="570" mass="63540">MKKTPFHSYLQSEWVQSQLKRLSLEEKIAQLIHIAAYSNRDESHYQKVLSLVKTYKIGGLIFFQGHPLKQAELTNLYQEHSDIPLMISMDAEWGLGMRLDDTLSFPYQMALGALQDNRLIYEMGAEIARQCSRLGMQVNFAPVVDINNNPANPVIGFRSFGEEKEAVVQKAKAYMQGMQDQGVMASAKHFPGHGDTATDSHFDLPVIHHNKARLEEVELYPFRALIDEGIGSMMVAHLQIPALDDRENTPSTVSKPIVTGLLKEKMGFEGLAFTDALDMKGIANLYEPGEVDLKAFLAGNDVLLFSEDVPTAVEKIARAVRAGEVAEEELDLRCAKNLAAKQWLGLTSHQPVVLENLVEDLHPQSAIELNQQLADQSVTLLKKQSTGFPMAHLAEERWASIAFVCQTETSASGALQHHTIDKGFQENTESSLVFLQQLLEKQLPGKVSHYQVFSQDKKNLDIAQLLEQYDRVLVSIHGLKMKALDNFGLSPDFIEKLNRLAASGKATICWLGNPYALGLIEKSHQAREVLLTYQESSYTQQAAANWLLGKLQPQGKLPVTVNQHFVRGQG</sequence>
<comment type="similarity">
    <text evidence="2">Belongs to the glycosyl hydrolase 3 family.</text>
</comment>
<dbReference type="RefSeq" id="WP_346822239.1">
    <property type="nucleotide sequence ID" value="NZ_JBDKWZ010000009.1"/>
</dbReference>
<dbReference type="InterPro" id="IPR050226">
    <property type="entry name" value="NagZ_Beta-hexosaminidase"/>
</dbReference>
<evidence type="ECO:0000256" key="2">
    <source>
        <dbReference type="ARBA" id="ARBA00005336"/>
    </source>
</evidence>
<evidence type="ECO:0000256" key="1">
    <source>
        <dbReference type="ARBA" id="ARBA00001231"/>
    </source>
</evidence>
<dbReference type="GO" id="GO:0009254">
    <property type="term" value="P:peptidoglycan turnover"/>
    <property type="evidence" value="ECO:0007669"/>
    <property type="project" value="TreeGrafter"/>
</dbReference>
<dbReference type="Proteomes" id="UP001403385">
    <property type="component" value="Unassembled WGS sequence"/>
</dbReference>
<evidence type="ECO:0000259" key="6">
    <source>
        <dbReference type="Pfam" id="PF00933"/>
    </source>
</evidence>
<dbReference type="InterPro" id="IPR017853">
    <property type="entry name" value="GH"/>
</dbReference>
<gene>
    <name evidence="7" type="ORF">AAG747_16170</name>
</gene>
<evidence type="ECO:0000313" key="8">
    <source>
        <dbReference type="Proteomes" id="UP001403385"/>
    </source>
</evidence>
<organism evidence="7 8">
    <name type="scientific">Rapidithrix thailandica</name>
    <dbReference type="NCBI Taxonomy" id="413964"/>
    <lineage>
        <taxon>Bacteria</taxon>
        <taxon>Pseudomonadati</taxon>
        <taxon>Bacteroidota</taxon>
        <taxon>Cytophagia</taxon>
        <taxon>Cytophagales</taxon>
        <taxon>Flammeovirgaceae</taxon>
        <taxon>Rapidithrix</taxon>
    </lineage>
</organism>
<dbReference type="GO" id="GO:0005975">
    <property type="term" value="P:carbohydrate metabolic process"/>
    <property type="evidence" value="ECO:0007669"/>
    <property type="project" value="InterPro"/>
</dbReference>
<proteinExistence type="inferred from homology"/>
<dbReference type="EMBL" id="JBDKWZ010000009">
    <property type="protein sequence ID" value="MEN7549460.1"/>
    <property type="molecule type" value="Genomic_DNA"/>
</dbReference>
<dbReference type="Pfam" id="PF00933">
    <property type="entry name" value="Glyco_hydro_3"/>
    <property type="match status" value="1"/>
</dbReference>
<dbReference type="EC" id="3.2.1.52" evidence="3"/>
<evidence type="ECO:0000256" key="4">
    <source>
        <dbReference type="ARBA" id="ARBA00022801"/>
    </source>
</evidence>
<evidence type="ECO:0000256" key="5">
    <source>
        <dbReference type="ARBA" id="ARBA00023295"/>
    </source>
</evidence>
<dbReference type="Gene3D" id="3.40.50.1700">
    <property type="entry name" value="Glycoside hydrolase family 3 C-terminal domain"/>
    <property type="match status" value="1"/>
</dbReference>
<comment type="caution">
    <text evidence="7">The sequence shown here is derived from an EMBL/GenBank/DDBJ whole genome shotgun (WGS) entry which is preliminary data.</text>
</comment>
<evidence type="ECO:0000256" key="3">
    <source>
        <dbReference type="ARBA" id="ARBA00012663"/>
    </source>
</evidence>
<feature type="domain" description="Glycoside hydrolase family 3 N-terminal" evidence="6">
    <location>
        <begin position="24"/>
        <end position="333"/>
    </location>
</feature>
<dbReference type="Gene3D" id="3.20.20.300">
    <property type="entry name" value="Glycoside hydrolase, family 3, N-terminal domain"/>
    <property type="match status" value="1"/>
</dbReference>
<dbReference type="InterPro" id="IPR001764">
    <property type="entry name" value="Glyco_hydro_3_N"/>
</dbReference>
<reference evidence="7 8" key="1">
    <citation type="submission" date="2024-04" db="EMBL/GenBank/DDBJ databases">
        <title>Novel genus in family Flammeovirgaceae.</title>
        <authorList>
            <person name="Nguyen T.H."/>
            <person name="Vuong T.Q."/>
            <person name="Le H."/>
            <person name="Kim S.-G."/>
        </authorList>
    </citation>
    <scope>NUCLEOTIDE SEQUENCE [LARGE SCALE GENOMIC DNA]</scope>
    <source>
        <strain evidence="7 8">JCM 23209</strain>
    </source>
</reference>
<keyword evidence="4 7" id="KW-0378">Hydrolase</keyword>
<dbReference type="InterPro" id="IPR036962">
    <property type="entry name" value="Glyco_hydro_3_N_sf"/>
</dbReference>
<keyword evidence="5" id="KW-0326">Glycosidase</keyword>
<protein>
    <recommendedName>
        <fullName evidence="3">beta-N-acetylhexosaminidase</fullName>
        <ecNumber evidence="3">3.2.1.52</ecNumber>
    </recommendedName>
</protein>
<keyword evidence="8" id="KW-1185">Reference proteome</keyword>
<dbReference type="GO" id="GO:0004563">
    <property type="term" value="F:beta-N-acetylhexosaminidase activity"/>
    <property type="evidence" value="ECO:0007669"/>
    <property type="project" value="UniProtKB-EC"/>
</dbReference>